<dbReference type="Gene3D" id="2.30.310.10">
    <property type="entry name" value="ibrinogen binding protein from staphylococcus aureus domain"/>
    <property type="match status" value="1"/>
</dbReference>
<protein>
    <recommendedName>
        <fullName evidence="5">Rqc2 homolog RqcH</fullName>
        <shortName evidence="5">RqcH</shortName>
    </recommendedName>
</protein>
<dbReference type="EMBL" id="JAIFZM010000005">
    <property type="protein sequence ID" value="MCG3419155.1"/>
    <property type="molecule type" value="Genomic_DNA"/>
</dbReference>
<comment type="similarity">
    <text evidence="5">Belongs to the NEMF family.</text>
</comment>
<evidence type="ECO:0000313" key="9">
    <source>
        <dbReference type="Proteomes" id="UP001199631"/>
    </source>
</evidence>
<keyword evidence="4 5" id="KW-0648">Protein biosynthesis</keyword>
<dbReference type="InterPro" id="IPR051608">
    <property type="entry name" value="RQC_Subunit_NEMF"/>
</dbReference>
<dbReference type="GO" id="GO:0000049">
    <property type="term" value="F:tRNA binding"/>
    <property type="evidence" value="ECO:0007669"/>
    <property type="project" value="UniProtKB-UniRule"/>
</dbReference>
<evidence type="ECO:0000256" key="2">
    <source>
        <dbReference type="ARBA" id="ARBA00022730"/>
    </source>
</evidence>
<evidence type="ECO:0000256" key="6">
    <source>
        <dbReference type="SAM" id="MobiDB-lite"/>
    </source>
</evidence>
<dbReference type="Gene3D" id="3.40.970.40">
    <property type="entry name" value="fibrinogen binding protein from staphylococcus aureus domain like"/>
    <property type="match status" value="1"/>
</dbReference>
<accession>A0AAW5B3S1</accession>
<feature type="domain" description="NFACT RNA-binding" evidence="7">
    <location>
        <begin position="452"/>
        <end position="540"/>
    </location>
</feature>
<dbReference type="GO" id="GO:0043023">
    <property type="term" value="F:ribosomal large subunit binding"/>
    <property type="evidence" value="ECO:0007669"/>
    <property type="project" value="UniProtKB-UniRule"/>
</dbReference>
<dbReference type="InterPro" id="IPR043682">
    <property type="entry name" value="RqcH_bacterial"/>
</dbReference>
<dbReference type="GO" id="GO:1990112">
    <property type="term" value="C:RQC complex"/>
    <property type="evidence" value="ECO:0007669"/>
    <property type="project" value="TreeGrafter"/>
</dbReference>
<evidence type="ECO:0000256" key="5">
    <source>
        <dbReference type="HAMAP-Rule" id="MF_00844"/>
    </source>
</evidence>
<reference evidence="8 9" key="1">
    <citation type="journal article" date="2022" name="Evol. Bioinform. Online">
        <title>Draft Genome Sequence of Oceanobacillus jordanicus Strain GSFE11, a Halotolerant Plant Growth-Promoting Bacterial Endophyte Isolated From the Jordan Valley.</title>
        <authorList>
            <person name="Alhindi T."/>
            <person name="Albdaiwi R."/>
        </authorList>
    </citation>
    <scope>NUCLEOTIDE SEQUENCE [LARGE SCALE GENOMIC DNA]</scope>
    <source>
        <strain evidence="8 9">GSFE11</strain>
    </source>
</reference>
<dbReference type="HAMAP" id="MF_00844_B">
    <property type="entry name" value="RqcH_B"/>
    <property type="match status" value="1"/>
</dbReference>
<name>A0AAW5B3S1_9BACI</name>
<evidence type="ECO:0000256" key="1">
    <source>
        <dbReference type="ARBA" id="ARBA00022555"/>
    </source>
</evidence>
<comment type="subunit">
    <text evidence="5">Associates with stalled 50S ribosomal subunits. Binds to RqcP.</text>
</comment>
<comment type="function">
    <text evidence="5">Key component of the ribosome quality control system (RQC), a ribosome-associated complex that mediates the extraction of incompletely synthesized nascent chains from stalled ribosomes and their subsequent degradation. RqcH recruits Ala-charged tRNA, and with RqcP directs the elongation of stalled nascent chains on 50S ribosomal subunits, leading to non-templated C-terminal alanine extensions (Ala tail). The Ala tail promotes nascent chain degradation. May add between 1 and at least 8 Ala residues. Binds to stalled 50S ribosomal subunits.</text>
</comment>
<gene>
    <name evidence="5" type="primary">rqcH</name>
    <name evidence="8" type="ORF">K3T81_08325</name>
</gene>
<dbReference type="FunFam" id="2.30.310.10:FF:000004">
    <property type="entry name" value="Fibronectin-binding protein A"/>
    <property type="match status" value="1"/>
</dbReference>
<evidence type="ECO:0000256" key="3">
    <source>
        <dbReference type="ARBA" id="ARBA00022884"/>
    </source>
</evidence>
<dbReference type="InterPro" id="IPR008532">
    <property type="entry name" value="NFACT_RNA-bd"/>
</dbReference>
<dbReference type="PANTHER" id="PTHR15239:SF6">
    <property type="entry name" value="RIBOSOME QUALITY CONTROL COMPLEX SUBUNIT NEMF"/>
    <property type="match status" value="1"/>
</dbReference>
<feature type="compositionally biased region" description="Basic residues" evidence="6">
    <location>
        <begin position="433"/>
        <end position="444"/>
    </location>
</feature>
<dbReference type="GO" id="GO:0072344">
    <property type="term" value="P:rescue of stalled ribosome"/>
    <property type="evidence" value="ECO:0007669"/>
    <property type="project" value="UniProtKB-UniRule"/>
</dbReference>
<feature type="region of interest" description="Disordered" evidence="6">
    <location>
        <begin position="432"/>
        <end position="457"/>
    </location>
</feature>
<organism evidence="8 9">
    <name type="scientific">Oceanobacillus jordanicus</name>
    <dbReference type="NCBI Taxonomy" id="2867266"/>
    <lineage>
        <taxon>Bacteria</taxon>
        <taxon>Bacillati</taxon>
        <taxon>Bacillota</taxon>
        <taxon>Bacilli</taxon>
        <taxon>Bacillales</taxon>
        <taxon>Bacillaceae</taxon>
        <taxon>Oceanobacillus</taxon>
    </lineage>
</organism>
<evidence type="ECO:0000259" key="7">
    <source>
        <dbReference type="Pfam" id="PF05670"/>
    </source>
</evidence>
<sequence>MPFDGIVTRAVTEELKHKLLPGKITKIYQPTLTEVVFTIRSQGSNHTLLFSIHPTYARFHLTDDSYQNPAEAPMFCMVLRKHLSGAIIEDISQQGMERIVEFSIKTRNEIGDITHKSLVMELMGKHSNVMLIDREKGHIIDSLKHVSMSQNRHRTILPGNEYQLPPLQDKWDPLQIDGEQFVKRIDFNAGKVDQQIVNTLTGFSPFIAKELVKRANLGSTKTYVEKFTELQQQLIENRYEPIIYRGKKEEFHVIPLSAFTGDTEAFTTTNKMLDTFYSGKAERDRVKQQAKDLYRFIKNEKDKNVRKLKKHAQTIKKAEGAEKFQRLGELLTAHIHIVKPGADTVEVTDYYDPNGGTLTIDLNPNKTASDNAQSYYKTYQKLKKSKQVIEQEILKTNEEIAYFDQLLQQLDVASTGDIEEIREELREEGYLRKQAKKKKQKTKQTKPVPESYTSSNGTAILVGKNNKQNEYVTMKLARRDDIWLHTKDIPGSHVIIRDSEPSEDTLLEAAQIAAYFSKSQQSSSVPVDYTLIRHVKKPNGAKPGYVTYDNQKTLYVTPNASIIEKLRNSKSSS</sequence>
<evidence type="ECO:0000313" key="8">
    <source>
        <dbReference type="EMBL" id="MCG3419155.1"/>
    </source>
</evidence>
<dbReference type="PANTHER" id="PTHR15239">
    <property type="entry name" value="NUCLEAR EXPORT MEDIATOR FACTOR NEMF"/>
    <property type="match status" value="1"/>
</dbReference>
<keyword evidence="3 5" id="KW-0694">RNA-binding</keyword>
<dbReference type="Pfam" id="PF05670">
    <property type="entry name" value="NFACT-R_1"/>
    <property type="match status" value="1"/>
</dbReference>
<keyword evidence="1 5" id="KW-0820">tRNA-binding</keyword>
<dbReference type="Gene3D" id="1.10.8.50">
    <property type="match status" value="1"/>
</dbReference>
<dbReference type="Proteomes" id="UP001199631">
    <property type="component" value="Unassembled WGS sequence"/>
</dbReference>
<dbReference type="GO" id="GO:0019843">
    <property type="term" value="F:rRNA binding"/>
    <property type="evidence" value="ECO:0007669"/>
    <property type="project" value="UniProtKB-UniRule"/>
</dbReference>
<proteinExistence type="inferred from homology"/>
<dbReference type="Pfam" id="PF05833">
    <property type="entry name" value="NFACT_N"/>
    <property type="match status" value="1"/>
</dbReference>
<dbReference type="RefSeq" id="WP_238019320.1">
    <property type="nucleotide sequence ID" value="NZ_JAIFZM010000005.1"/>
</dbReference>
<keyword evidence="2 5" id="KW-0699">rRNA-binding</keyword>
<evidence type="ECO:0000256" key="4">
    <source>
        <dbReference type="ARBA" id="ARBA00022917"/>
    </source>
</evidence>
<keyword evidence="9" id="KW-1185">Reference proteome</keyword>
<dbReference type="AlphaFoldDB" id="A0AAW5B3S1"/>
<comment type="caution">
    <text evidence="8">The sequence shown here is derived from an EMBL/GenBank/DDBJ whole genome shotgun (WGS) entry which is preliminary data.</text>
</comment>